<dbReference type="GeneID" id="6071096"/>
<protein>
    <submittedName>
        <fullName evidence="1">Predicted protein</fullName>
    </submittedName>
</protein>
<dbReference type="HOGENOM" id="CLU_2886183_0_0_1"/>
<dbReference type="KEGG" id="lbc:LACBIDRAFT_305632"/>
<evidence type="ECO:0000313" key="1">
    <source>
        <dbReference type="EMBL" id="EDR14706.1"/>
    </source>
</evidence>
<accession>B0CUP3</accession>
<gene>
    <name evidence="1" type="ORF">LACBIDRAFT_305632</name>
</gene>
<reference evidence="1 2" key="1">
    <citation type="journal article" date="2008" name="Nature">
        <title>The genome of Laccaria bicolor provides insights into mycorrhizal symbiosis.</title>
        <authorList>
            <person name="Martin F."/>
            <person name="Aerts A."/>
            <person name="Ahren D."/>
            <person name="Brun A."/>
            <person name="Danchin E.G.J."/>
            <person name="Duchaussoy F."/>
            <person name="Gibon J."/>
            <person name="Kohler A."/>
            <person name="Lindquist E."/>
            <person name="Pereda V."/>
            <person name="Salamov A."/>
            <person name="Shapiro H.J."/>
            <person name="Wuyts J."/>
            <person name="Blaudez D."/>
            <person name="Buee M."/>
            <person name="Brokstein P."/>
            <person name="Canbaeck B."/>
            <person name="Cohen D."/>
            <person name="Courty P.E."/>
            <person name="Coutinho P.M."/>
            <person name="Delaruelle C."/>
            <person name="Detter J.C."/>
            <person name="Deveau A."/>
            <person name="DiFazio S."/>
            <person name="Duplessis S."/>
            <person name="Fraissinet-Tachet L."/>
            <person name="Lucic E."/>
            <person name="Frey-Klett P."/>
            <person name="Fourrey C."/>
            <person name="Feussner I."/>
            <person name="Gay G."/>
            <person name="Grimwood J."/>
            <person name="Hoegger P.J."/>
            <person name="Jain P."/>
            <person name="Kilaru S."/>
            <person name="Labbe J."/>
            <person name="Lin Y.C."/>
            <person name="Legue V."/>
            <person name="Le Tacon F."/>
            <person name="Marmeisse R."/>
            <person name="Melayah D."/>
            <person name="Montanini B."/>
            <person name="Muratet M."/>
            <person name="Nehls U."/>
            <person name="Niculita-Hirzel H."/>
            <person name="Oudot-Le Secq M.P."/>
            <person name="Peter M."/>
            <person name="Quesneville H."/>
            <person name="Rajashekar B."/>
            <person name="Reich M."/>
            <person name="Rouhier N."/>
            <person name="Schmutz J."/>
            <person name="Yin T."/>
            <person name="Chalot M."/>
            <person name="Henrissat B."/>
            <person name="Kuees U."/>
            <person name="Lucas S."/>
            <person name="Van de Peer Y."/>
            <person name="Podila G.K."/>
            <person name="Polle A."/>
            <person name="Pukkila P.J."/>
            <person name="Richardson P.M."/>
            <person name="Rouze P."/>
            <person name="Sanders I.R."/>
            <person name="Stajich J.E."/>
            <person name="Tunlid A."/>
            <person name="Tuskan G."/>
            <person name="Grigoriev I.V."/>
        </authorList>
    </citation>
    <scope>NUCLEOTIDE SEQUENCE [LARGE SCALE GENOMIC DNA]</scope>
    <source>
        <strain evidence="2">S238N-H82 / ATCC MYA-4686</strain>
    </source>
</reference>
<evidence type="ECO:0000313" key="2">
    <source>
        <dbReference type="Proteomes" id="UP000001194"/>
    </source>
</evidence>
<organism evidence="2">
    <name type="scientific">Laccaria bicolor (strain S238N-H82 / ATCC MYA-4686)</name>
    <name type="common">Bicoloured deceiver</name>
    <name type="synonym">Laccaria laccata var. bicolor</name>
    <dbReference type="NCBI Taxonomy" id="486041"/>
    <lineage>
        <taxon>Eukaryota</taxon>
        <taxon>Fungi</taxon>
        <taxon>Dikarya</taxon>
        <taxon>Basidiomycota</taxon>
        <taxon>Agaricomycotina</taxon>
        <taxon>Agaricomycetes</taxon>
        <taxon>Agaricomycetidae</taxon>
        <taxon>Agaricales</taxon>
        <taxon>Agaricineae</taxon>
        <taxon>Hydnangiaceae</taxon>
        <taxon>Laccaria</taxon>
    </lineage>
</organism>
<proteinExistence type="predicted"/>
<keyword evidence="2" id="KW-1185">Reference proteome</keyword>
<dbReference type="AlphaFoldDB" id="B0CUP3"/>
<dbReference type="InParanoid" id="B0CUP3"/>
<name>B0CUP3_LACBS</name>
<dbReference type="Proteomes" id="UP000001194">
    <property type="component" value="Unassembled WGS sequence"/>
</dbReference>
<dbReference type="EMBL" id="DS547092">
    <property type="protein sequence ID" value="EDR14706.1"/>
    <property type="molecule type" value="Genomic_DNA"/>
</dbReference>
<sequence length="63" mass="7544">MYRRCKPGKQTRQQVGLVFASSVQWDSCCLVVFWGSGIYCKMKYRGMPRWYSREMHENCKVSR</sequence>
<dbReference type="RefSeq" id="XP_001875265.1">
    <property type="nucleotide sequence ID" value="XM_001875230.1"/>
</dbReference>